<keyword evidence="6" id="KW-0747">Spliceosome</keyword>
<dbReference type="AlphaFoldDB" id="R4XEV0"/>
<dbReference type="CDD" id="cd16539">
    <property type="entry name" value="RING-HC_RNF113A_B"/>
    <property type="match status" value="1"/>
</dbReference>
<evidence type="ECO:0000256" key="1">
    <source>
        <dbReference type="ARBA" id="ARBA00009161"/>
    </source>
</evidence>
<evidence type="ECO:0000313" key="10">
    <source>
        <dbReference type="EMBL" id="CCG81897.1"/>
    </source>
</evidence>
<comment type="caution">
    <text evidence="10">The sequence shown here is derived from an EMBL/GenBank/DDBJ whole genome shotgun (WGS) entry which is preliminary data.</text>
</comment>
<feature type="compositionally biased region" description="Polar residues" evidence="7">
    <location>
        <begin position="55"/>
        <end position="66"/>
    </location>
</feature>
<dbReference type="InterPro" id="IPR000571">
    <property type="entry name" value="Znf_CCCH"/>
</dbReference>
<dbReference type="EMBL" id="CAHR02000062">
    <property type="protein sequence ID" value="CCG81897.1"/>
    <property type="molecule type" value="Genomic_DNA"/>
</dbReference>
<dbReference type="eggNOG" id="KOG1813">
    <property type="taxonomic scope" value="Eukaryota"/>
</dbReference>
<dbReference type="VEuPathDB" id="FungiDB:TAPDE_001779"/>
<dbReference type="SMART" id="SM00356">
    <property type="entry name" value="ZnF_C3H1"/>
    <property type="match status" value="1"/>
</dbReference>
<feature type="domain" description="RING-type" evidence="8">
    <location>
        <begin position="194"/>
        <end position="231"/>
    </location>
</feature>
<feature type="compositionally biased region" description="Basic and acidic residues" evidence="7">
    <location>
        <begin position="67"/>
        <end position="76"/>
    </location>
</feature>
<dbReference type="InterPro" id="IPR036855">
    <property type="entry name" value="Znf_CCCH_sf"/>
</dbReference>
<comment type="function">
    <text evidence="6">Involved in pre-mRNA splicing.</text>
</comment>
<dbReference type="SMART" id="SM00184">
    <property type="entry name" value="RING"/>
    <property type="match status" value="1"/>
</dbReference>
<dbReference type="Gene3D" id="4.10.1000.10">
    <property type="entry name" value="Zinc finger, CCCH-type"/>
    <property type="match status" value="1"/>
</dbReference>
<dbReference type="InterPro" id="IPR013083">
    <property type="entry name" value="Znf_RING/FYVE/PHD"/>
</dbReference>
<dbReference type="InterPro" id="IPR001841">
    <property type="entry name" value="Znf_RING"/>
</dbReference>
<keyword evidence="4 5" id="KW-0862">Zinc</keyword>
<dbReference type="Pfam" id="PF13920">
    <property type="entry name" value="zf-C3HC4_3"/>
    <property type="match status" value="1"/>
</dbReference>
<organism evidence="10 11">
    <name type="scientific">Taphrina deformans (strain PYCC 5710 / ATCC 11124 / CBS 356.35 / IMI 108563 / JCM 9778 / NBRC 8474)</name>
    <name type="common">Peach leaf curl fungus</name>
    <name type="synonym">Lalaria deformans</name>
    <dbReference type="NCBI Taxonomy" id="1097556"/>
    <lineage>
        <taxon>Eukaryota</taxon>
        <taxon>Fungi</taxon>
        <taxon>Dikarya</taxon>
        <taxon>Ascomycota</taxon>
        <taxon>Taphrinomycotina</taxon>
        <taxon>Taphrinomycetes</taxon>
        <taxon>Taphrinales</taxon>
        <taxon>Taphrinaceae</taxon>
        <taxon>Taphrina</taxon>
    </lineage>
</organism>
<feature type="region of interest" description="Disordered" evidence="7">
    <location>
        <begin position="1"/>
        <end position="98"/>
    </location>
</feature>
<dbReference type="PROSITE" id="PS50103">
    <property type="entry name" value="ZF_C3H1"/>
    <property type="match status" value="1"/>
</dbReference>
<keyword evidence="6" id="KW-0238">DNA-binding</keyword>
<dbReference type="GO" id="GO:0034247">
    <property type="term" value="P:snoRNA splicing"/>
    <property type="evidence" value="ECO:0007669"/>
    <property type="project" value="TreeGrafter"/>
</dbReference>
<dbReference type="STRING" id="1097556.R4XEV0"/>
<dbReference type="Gene3D" id="3.30.40.10">
    <property type="entry name" value="Zinc/RING finger domain, C3HC4 (zinc finger)"/>
    <property type="match status" value="1"/>
</dbReference>
<evidence type="ECO:0000256" key="7">
    <source>
        <dbReference type="SAM" id="MobiDB-lite"/>
    </source>
</evidence>
<feature type="zinc finger region" description="C3H1-type" evidence="5">
    <location>
        <begin position="124"/>
        <end position="152"/>
    </location>
</feature>
<accession>R4XEV0</accession>
<dbReference type="SUPFAM" id="SSF57850">
    <property type="entry name" value="RING/U-box"/>
    <property type="match status" value="1"/>
</dbReference>
<keyword evidence="3 5" id="KW-0863">Zinc-finger</keyword>
<evidence type="ECO:0000259" key="9">
    <source>
        <dbReference type="PROSITE" id="PS50103"/>
    </source>
</evidence>
<keyword evidence="6" id="KW-0539">Nucleus</keyword>
<proteinExistence type="inferred from homology"/>
<dbReference type="GO" id="GO:0005684">
    <property type="term" value="C:U2-type spliceosomal complex"/>
    <property type="evidence" value="ECO:0007669"/>
    <property type="project" value="TreeGrafter"/>
</dbReference>
<keyword evidence="6" id="KW-0508">mRNA splicing</keyword>
<dbReference type="OrthoDB" id="25761at2759"/>
<name>R4XEV0_TAPDE</name>
<dbReference type="PANTHER" id="PTHR12930:SF0">
    <property type="entry name" value="RING FINGER PROTEIN 113B"/>
    <property type="match status" value="1"/>
</dbReference>
<dbReference type="SUPFAM" id="SSF90229">
    <property type="entry name" value="CCCH zinc finger"/>
    <property type="match status" value="1"/>
</dbReference>
<dbReference type="PROSITE" id="PS00518">
    <property type="entry name" value="ZF_RING_1"/>
    <property type="match status" value="1"/>
</dbReference>
<comment type="subunit">
    <text evidence="6">Associated with the spliceosome.</text>
</comment>
<evidence type="ECO:0000256" key="6">
    <source>
        <dbReference type="RuleBase" id="RU367110"/>
    </source>
</evidence>
<keyword evidence="11" id="KW-1185">Reference proteome</keyword>
<keyword evidence="2 5" id="KW-0479">Metal-binding</keyword>
<evidence type="ECO:0000259" key="8">
    <source>
        <dbReference type="PROSITE" id="PS50089"/>
    </source>
</evidence>
<feature type="compositionally biased region" description="Polar residues" evidence="7">
    <location>
        <begin position="80"/>
        <end position="90"/>
    </location>
</feature>
<dbReference type="GO" id="GO:0003677">
    <property type="term" value="F:DNA binding"/>
    <property type="evidence" value="ECO:0007669"/>
    <property type="project" value="UniProtKB-UniRule"/>
</dbReference>
<dbReference type="Pfam" id="PF00642">
    <property type="entry name" value="zf-CCCH"/>
    <property type="match status" value="1"/>
</dbReference>
<evidence type="ECO:0000256" key="4">
    <source>
        <dbReference type="ARBA" id="ARBA00022833"/>
    </source>
</evidence>
<gene>
    <name evidence="10" type="ORF">TAPDE_001779</name>
</gene>
<dbReference type="InterPro" id="IPR039971">
    <property type="entry name" value="CWC24-like"/>
</dbReference>
<evidence type="ECO:0000313" key="11">
    <source>
        <dbReference type="Proteomes" id="UP000013776"/>
    </source>
</evidence>
<dbReference type="Proteomes" id="UP000013776">
    <property type="component" value="Unassembled WGS sequence"/>
</dbReference>
<evidence type="ECO:0000256" key="2">
    <source>
        <dbReference type="ARBA" id="ARBA00022723"/>
    </source>
</evidence>
<protein>
    <recommendedName>
        <fullName evidence="6">Pre-mRNA-splicing factor CWC24</fullName>
    </recommendedName>
</protein>
<keyword evidence="6" id="KW-0507">mRNA processing</keyword>
<feature type="compositionally biased region" description="Polar residues" evidence="7">
    <location>
        <begin position="27"/>
        <end position="43"/>
    </location>
</feature>
<dbReference type="PROSITE" id="PS50089">
    <property type="entry name" value="ZF_RING_2"/>
    <property type="match status" value="1"/>
</dbReference>
<dbReference type="GO" id="GO:0008270">
    <property type="term" value="F:zinc ion binding"/>
    <property type="evidence" value="ECO:0007669"/>
    <property type="project" value="UniProtKB-KW"/>
</dbReference>
<feature type="domain" description="C3H1-type" evidence="9">
    <location>
        <begin position="124"/>
        <end position="152"/>
    </location>
</feature>
<dbReference type="GO" id="GO:0006397">
    <property type="term" value="P:mRNA processing"/>
    <property type="evidence" value="ECO:0007669"/>
    <property type="project" value="UniProtKB-KW"/>
</dbReference>
<dbReference type="PANTHER" id="PTHR12930">
    <property type="entry name" value="ZINC FINGER PROTEIN 183"/>
    <property type="match status" value="1"/>
</dbReference>
<evidence type="ECO:0000256" key="5">
    <source>
        <dbReference type="PROSITE-ProRule" id="PRU00723"/>
    </source>
</evidence>
<reference evidence="10 11" key="1">
    <citation type="journal article" date="2013" name="MBio">
        <title>Genome sequencing of the plant pathogen Taphrina deformans, the causal agent of peach leaf curl.</title>
        <authorList>
            <person name="Cisse O.H."/>
            <person name="Almeida J.M.G.C.F."/>
            <person name="Fonseca A."/>
            <person name="Kumar A.A."/>
            <person name="Salojaervi J."/>
            <person name="Overmyer K."/>
            <person name="Hauser P.M."/>
            <person name="Pagni M."/>
        </authorList>
    </citation>
    <scope>NUCLEOTIDE SEQUENCE [LARGE SCALE GENOMIC DNA]</scope>
    <source>
        <strain evidence="11">PYCC 5710 / ATCC 11124 / CBS 356.35 / IMI 108563 / JCM 9778 / NBRC 8474</strain>
    </source>
</reference>
<evidence type="ECO:0000256" key="3">
    <source>
        <dbReference type="ARBA" id="ARBA00022771"/>
    </source>
</evidence>
<comment type="similarity">
    <text evidence="1 6">Belongs to the CWC24 family.</text>
</comment>
<dbReference type="InterPro" id="IPR017907">
    <property type="entry name" value="Znf_RING_CS"/>
</dbReference>
<comment type="subcellular location">
    <subcellularLocation>
        <location evidence="6">Nucleus</location>
    </subcellularLocation>
</comment>
<sequence>MSEPQALSFKKRQLKSSQKKRPRQQQGEQTGISHKSTLQSATTAIDPVIEHSYNADRTLTNKNTNDATREAADIDGRNSAAIQGKNQQESGLLDEPPHSKPMKIMSKKGPIRAPANVRAISVIDYQPDVCKDYKQTGFCGFGDTCKFLHDRGDFKQGWQLDKDWETVVKSKNGPQDSKKLVNSELDLTEIPFKCVICKQDYKSPIITKCGHYFCESCAIQRYKKTAACAQCGTGTGGLFSGAKKLKELLHSRQQNPELHAGA</sequence>
<feature type="compositionally biased region" description="Basic residues" evidence="7">
    <location>
        <begin position="9"/>
        <end position="23"/>
    </location>
</feature>